<protein>
    <submittedName>
        <fullName evidence="1">Uncharacterized protein</fullName>
    </submittedName>
</protein>
<dbReference type="AlphaFoldDB" id="A0A430AK33"/>
<comment type="caution">
    <text evidence="1">The sequence shown here is derived from an EMBL/GenBank/DDBJ whole genome shotgun (WGS) entry which is preliminary data.</text>
</comment>
<accession>A0A430AK33</accession>
<dbReference type="Proteomes" id="UP000288669">
    <property type="component" value="Unassembled WGS sequence"/>
</dbReference>
<name>A0A430AK33_9ENTE</name>
<organism evidence="1 2">
    <name type="scientific">Vagococcus entomophilus</name>
    <dbReference type="NCBI Taxonomy" id="1160095"/>
    <lineage>
        <taxon>Bacteria</taxon>
        <taxon>Bacillati</taxon>
        <taxon>Bacillota</taxon>
        <taxon>Bacilli</taxon>
        <taxon>Lactobacillales</taxon>
        <taxon>Enterococcaceae</taxon>
        <taxon>Vagococcus</taxon>
    </lineage>
</organism>
<evidence type="ECO:0000313" key="2">
    <source>
        <dbReference type="Proteomes" id="UP000288669"/>
    </source>
</evidence>
<evidence type="ECO:0000313" key="1">
    <source>
        <dbReference type="EMBL" id="RSU08460.1"/>
    </source>
</evidence>
<dbReference type="EMBL" id="NGJZ01000001">
    <property type="protein sequence ID" value="RSU08460.1"/>
    <property type="molecule type" value="Genomic_DNA"/>
</dbReference>
<sequence>MLKQKLARRTHELILAKKDNEKLKEKNKQLTSIVKYCQSTNRLSKGESDYVEEMIRKVDE</sequence>
<reference evidence="1 2" key="1">
    <citation type="submission" date="2017-05" db="EMBL/GenBank/DDBJ databases">
        <title>Vagococcus spp. assemblies.</title>
        <authorList>
            <person name="Gulvik C.A."/>
        </authorList>
    </citation>
    <scope>NUCLEOTIDE SEQUENCE [LARGE SCALE GENOMIC DNA]</scope>
    <source>
        <strain evidence="1 2">DSM 24756</strain>
    </source>
</reference>
<keyword evidence="2" id="KW-1185">Reference proteome</keyword>
<gene>
    <name evidence="1" type="ORF">CBF30_04265</name>
</gene>
<proteinExistence type="predicted"/>